<dbReference type="GO" id="GO:0050118">
    <property type="term" value="F:N-acetyldiaminopimelate deacetylase activity"/>
    <property type="evidence" value="ECO:0007669"/>
    <property type="project" value="UniProtKB-ARBA"/>
</dbReference>
<dbReference type="SUPFAM" id="SSF53187">
    <property type="entry name" value="Zn-dependent exopeptidases"/>
    <property type="match status" value="1"/>
</dbReference>
<feature type="binding site" evidence="2">
    <location>
        <position position="133"/>
    </location>
    <ligand>
        <name>Mn(2+)</name>
        <dbReference type="ChEBI" id="CHEBI:29035"/>
        <label>2</label>
    </ligand>
</feature>
<dbReference type="AlphaFoldDB" id="A0A5S9IJT6"/>
<dbReference type="Pfam" id="PF07687">
    <property type="entry name" value="M20_dimer"/>
    <property type="match status" value="1"/>
</dbReference>
<name>A0A5S9IJT6_UABAM</name>
<dbReference type="PIRSF" id="PIRSF005962">
    <property type="entry name" value="Pept_M20D_amidohydro"/>
    <property type="match status" value="1"/>
</dbReference>
<dbReference type="RefSeq" id="WP_151967067.1">
    <property type="nucleotide sequence ID" value="NZ_AP019860.1"/>
</dbReference>
<dbReference type="FunFam" id="3.30.70.360:FF:000001">
    <property type="entry name" value="N-acetyldiaminopimelate deacetylase"/>
    <property type="match status" value="1"/>
</dbReference>
<feature type="domain" description="Peptidase M20 dimerisation" evidence="3">
    <location>
        <begin position="180"/>
        <end position="273"/>
    </location>
</feature>
<dbReference type="CDD" id="cd03886">
    <property type="entry name" value="M20_Acy1"/>
    <property type="match status" value="1"/>
</dbReference>
<dbReference type="OrthoDB" id="9776731at2"/>
<comment type="cofactor">
    <cofactor evidence="2">
        <name>Mn(2+)</name>
        <dbReference type="ChEBI" id="CHEBI:29035"/>
    </cofactor>
    <text evidence="2">The Mn(2+) ion enhances activity.</text>
</comment>
<dbReference type="GO" id="GO:0019877">
    <property type="term" value="P:diaminopimelate biosynthetic process"/>
    <property type="evidence" value="ECO:0007669"/>
    <property type="project" value="UniProtKB-ARBA"/>
</dbReference>
<dbReference type="Proteomes" id="UP000326354">
    <property type="component" value="Chromosome"/>
</dbReference>
<dbReference type="InterPro" id="IPR002933">
    <property type="entry name" value="Peptidase_M20"/>
</dbReference>
<proteinExistence type="predicted"/>
<keyword evidence="1" id="KW-0378">Hydrolase</keyword>
<dbReference type="Gene3D" id="3.40.630.10">
    <property type="entry name" value="Zn peptidases"/>
    <property type="match status" value="1"/>
</dbReference>
<keyword evidence="2" id="KW-0464">Manganese</keyword>
<dbReference type="InterPro" id="IPR017439">
    <property type="entry name" value="Amidohydrolase"/>
</dbReference>
<dbReference type="NCBIfam" id="TIGR01891">
    <property type="entry name" value="amidohydrolases"/>
    <property type="match status" value="1"/>
</dbReference>
<reference evidence="4 5" key="1">
    <citation type="submission" date="2019-08" db="EMBL/GenBank/DDBJ databases">
        <title>Complete genome sequence of Candidatus Uab amorphum.</title>
        <authorList>
            <person name="Shiratori T."/>
            <person name="Suzuki S."/>
            <person name="Kakizawa Y."/>
            <person name="Ishida K."/>
        </authorList>
    </citation>
    <scope>NUCLEOTIDE SEQUENCE [LARGE SCALE GENOMIC DNA]</scope>
    <source>
        <strain evidence="4 5">SRT547</strain>
    </source>
</reference>
<evidence type="ECO:0000256" key="2">
    <source>
        <dbReference type="PIRSR" id="PIRSR005962-1"/>
    </source>
</evidence>
<dbReference type="Pfam" id="PF01546">
    <property type="entry name" value="Peptidase_M20"/>
    <property type="match status" value="1"/>
</dbReference>
<protein>
    <submittedName>
        <fullName evidence="4">Peptidase M20</fullName>
    </submittedName>
</protein>
<accession>A0A5S9IJT6</accession>
<evidence type="ECO:0000256" key="1">
    <source>
        <dbReference type="ARBA" id="ARBA00022801"/>
    </source>
</evidence>
<evidence type="ECO:0000313" key="4">
    <source>
        <dbReference type="EMBL" id="BBM82840.1"/>
    </source>
</evidence>
<dbReference type="EMBL" id="AP019860">
    <property type="protein sequence ID" value="BBM82840.1"/>
    <property type="molecule type" value="Genomic_DNA"/>
</dbReference>
<organism evidence="4 5">
    <name type="scientific">Uabimicrobium amorphum</name>
    <dbReference type="NCBI Taxonomy" id="2596890"/>
    <lineage>
        <taxon>Bacteria</taxon>
        <taxon>Pseudomonadati</taxon>
        <taxon>Planctomycetota</taxon>
        <taxon>Candidatus Uabimicrobiia</taxon>
        <taxon>Candidatus Uabimicrobiales</taxon>
        <taxon>Candidatus Uabimicrobiaceae</taxon>
        <taxon>Candidatus Uabimicrobium</taxon>
    </lineage>
</organism>
<feature type="binding site" evidence="2">
    <location>
        <position position="99"/>
    </location>
    <ligand>
        <name>Mn(2+)</name>
        <dbReference type="ChEBI" id="CHEBI:29035"/>
        <label>2</label>
    </ligand>
</feature>
<dbReference type="GO" id="GO:0046872">
    <property type="term" value="F:metal ion binding"/>
    <property type="evidence" value="ECO:0007669"/>
    <property type="project" value="UniProtKB-KW"/>
</dbReference>
<feature type="binding site" evidence="2">
    <location>
        <position position="101"/>
    </location>
    <ligand>
        <name>Mn(2+)</name>
        <dbReference type="ChEBI" id="CHEBI:29035"/>
        <label>2</label>
    </ligand>
</feature>
<dbReference type="KEGG" id="uam:UABAM_01183"/>
<gene>
    <name evidence="4" type="ORF">UABAM_01183</name>
</gene>
<dbReference type="Gene3D" id="3.30.70.360">
    <property type="match status" value="1"/>
</dbReference>
<dbReference type="InterPro" id="IPR036264">
    <property type="entry name" value="Bact_exopeptidase_dim_dom"/>
</dbReference>
<keyword evidence="2" id="KW-0479">Metal-binding</keyword>
<dbReference type="InterPro" id="IPR011650">
    <property type="entry name" value="Peptidase_M20_dimer"/>
</dbReference>
<dbReference type="PANTHER" id="PTHR11014">
    <property type="entry name" value="PEPTIDASE M20 FAMILY MEMBER"/>
    <property type="match status" value="1"/>
</dbReference>
<dbReference type="PANTHER" id="PTHR11014:SF63">
    <property type="entry name" value="METALLOPEPTIDASE, PUTATIVE (AFU_ORTHOLOGUE AFUA_6G09600)-RELATED"/>
    <property type="match status" value="1"/>
</dbReference>
<dbReference type="SUPFAM" id="SSF55031">
    <property type="entry name" value="Bacterial exopeptidase dimerisation domain"/>
    <property type="match status" value="1"/>
</dbReference>
<keyword evidence="5" id="KW-1185">Reference proteome</keyword>
<evidence type="ECO:0000313" key="5">
    <source>
        <dbReference type="Proteomes" id="UP000326354"/>
    </source>
</evidence>
<feature type="binding site" evidence="2">
    <location>
        <position position="356"/>
    </location>
    <ligand>
        <name>Mn(2+)</name>
        <dbReference type="ChEBI" id="CHEBI:29035"/>
        <label>2</label>
    </ligand>
</feature>
<feature type="binding site" evidence="2">
    <location>
        <position position="157"/>
    </location>
    <ligand>
        <name>Mn(2+)</name>
        <dbReference type="ChEBI" id="CHEBI:29035"/>
        <label>2</label>
    </ligand>
</feature>
<evidence type="ECO:0000259" key="3">
    <source>
        <dbReference type="Pfam" id="PF07687"/>
    </source>
</evidence>
<sequence>MMNLISTDLLDEIIQFRRDLHKHPELSWQETRTCAKICEKLKSWGVSYRVVAGTGIIAELNPGLTKKYLAFRADIDALPVFEETGLEFSSVNNGIMHACGHDGHTSMLLGAIKTLVHENLPYSLRFIFQPGEEHGNGASKMISEGALEDVAAIFGGHVDRHYKPGEIIISDGPVNASTDQFTISINGQGGHGARPHESIDAVVVGSLIVMALQTIVSREVDPARPSVVSVGVFSAGTASNVIAGTAKLEGTIRALDNDVRYYLRDAIERVANSVGQLHNAKVVVSFVDGTPPLYNEKEMAELSRCAARTVIHEKKIKELHTANMGGEDFSYYLESVPGSYVRFGSQVKGRESFPAHSSKFDFDERVLAIGAAYFVAMAKMAGKKFLE</sequence>